<dbReference type="AlphaFoldDB" id="C2XU86"/>
<reference evidence="1" key="1">
    <citation type="journal article" date="2012" name="Genome Res.">
        <title>Genomic characterization of the Bacillus cereus sensu lato species: Backdrop to the evolution of Bacillus anthracis.</title>
        <authorList>
            <person name="Zwick M.E."/>
            <person name="Joseph S.J."/>
            <person name="Didelot X."/>
            <person name="Chen P.E."/>
            <person name="Bishop-Lilly K.A."/>
            <person name="Stewart A.C."/>
            <person name="Willner K."/>
            <person name="Nolan N."/>
            <person name="Lentz S."/>
            <person name="Thomason M.K."/>
            <person name="Sozhamannan S."/>
            <person name="Mateczun A.J."/>
            <person name="Du L."/>
            <person name="Read T.D."/>
        </authorList>
    </citation>
    <scope>NUCLEOTIDE SEQUENCE [LARGE SCALE GENOMIC DNA]</scope>
    <source>
        <strain evidence="1">AH603</strain>
    </source>
</reference>
<protein>
    <submittedName>
        <fullName evidence="1">Uncharacterized protein</fullName>
    </submittedName>
</protein>
<organism evidence="1">
    <name type="scientific">Bacillus mycoides</name>
    <dbReference type="NCBI Taxonomy" id="1405"/>
    <lineage>
        <taxon>Bacteria</taxon>
        <taxon>Bacillati</taxon>
        <taxon>Bacillota</taxon>
        <taxon>Bacilli</taxon>
        <taxon>Bacillales</taxon>
        <taxon>Bacillaceae</taxon>
        <taxon>Bacillus</taxon>
        <taxon>Bacillus cereus group</taxon>
    </lineage>
</organism>
<dbReference type="HOGENOM" id="CLU_3339699_0_0_9"/>
<accession>C2XU86</accession>
<comment type="caution">
    <text evidence="1">The sequence shown here is derived from an EMBL/GenBank/DDBJ whole genome shotgun (WGS) entry which is preliminary data.</text>
</comment>
<evidence type="ECO:0000313" key="1">
    <source>
        <dbReference type="EMBL" id="EEL70803.1"/>
    </source>
</evidence>
<name>C2XU86_BACMY</name>
<gene>
    <name evidence="1" type="ORF">bcere0026_22570</name>
</gene>
<dbReference type="Proteomes" id="UP000001753">
    <property type="component" value="Chromosome"/>
</dbReference>
<sequence>MNRNNEKGNNNLPLIPAEEVGEIGESHVTDGGTLFKG</sequence>
<dbReference type="EMBL" id="ACMP01000068">
    <property type="protein sequence ID" value="EEL70803.1"/>
    <property type="molecule type" value="Genomic_DNA"/>
</dbReference>
<proteinExistence type="predicted"/>
<accession>C2Q4L9</accession>